<dbReference type="SUPFAM" id="SSF54373">
    <property type="entry name" value="FAD-linked reductases, C-terminal domain"/>
    <property type="match status" value="1"/>
</dbReference>
<dbReference type="InterPro" id="IPR036188">
    <property type="entry name" value="FAD/NAD-bd_sf"/>
</dbReference>
<evidence type="ECO:0000259" key="7">
    <source>
        <dbReference type="Pfam" id="PF01266"/>
    </source>
</evidence>
<dbReference type="Gene3D" id="3.30.9.10">
    <property type="entry name" value="D-Amino Acid Oxidase, subunit A, domain 2"/>
    <property type="match status" value="1"/>
</dbReference>
<dbReference type="AlphaFoldDB" id="A0A7K1THD2"/>
<dbReference type="GO" id="GO:0004368">
    <property type="term" value="F:glycerol-3-phosphate dehydrogenase (quinone) activity"/>
    <property type="evidence" value="ECO:0007669"/>
    <property type="project" value="InterPro"/>
</dbReference>
<dbReference type="InterPro" id="IPR038299">
    <property type="entry name" value="DAO_C_sf"/>
</dbReference>
<proteinExistence type="inferred from homology"/>
<evidence type="ECO:0000259" key="8">
    <source>
        <dbReference type="Pfam" id="PF16901"/>
    </source>
</evidence>
<evidence type="ECO:0000256" key="2">
    <source>
        <dbReference type="ARBA" id="ARBA00007330"/>
    </source>
</evidence>
<comment type="cofactor">
    <cofactor evidence="1">
        <name>FAD</name>
        <dbReference type="ChEBI" id="CHEBI:57692"/>
    </cofactor>
</comment>
<sequence length="535" mass="58429">MKTATFHRPTLIDQLTNQPIWDLIVIGGGATGLGVAIDGLSRGYKTLLLEQTDFAKGTSSRATKLVHGGVRYLAQGDIGLVREALYERGLLLKNAPHLVKNQSFIIPNYEWWGGPYYTLGMKIYDLMSGKLSLGAASHISKQETIERLGNIKQEGLHGGVVYQDGQFDDARLAINLAQTAVELGGTLLNHCAVQGILKDAQGQVAGVKAVDNETGKLYEIKAKAVVNATGIFVDEILQMDKPGTKKLVRPSQGVHIVLDKSFLPGNDAIMIPKTDDGRVLFAVPWHERVILGTTDTPLNEYSEEPKALEAEINFILRTAGRYLARAPKRSDALSVFAGLRPLAAPQDGSAKTKEISRSHKILVSDAGLITITGGKWTTYRRMGQDTVNKAISLGKLPKAESQTINLAIHGALATSDDDRRNHLYVYGSDQPALHDLIKQQPALGEKLDNTLEFLQAEVVWAARYEMARTVEDVLARRVRVLFLDAEAAIRMAPTVAALLAQELDHDYAWQQAQVAGFTKTAQNYLLQAQPTLQAA</sequence>
<evidence type="ECO:0000256" key="6">
    <source>
        <dbReference type="ARBA" id="ARBA00023002"/>
    </source>
</evidence>
<dbReference type="PANTHER" id="PTHR11985">
    <property type="entry name" value="GLYCEROL-3-PHOSPHATE DEHYDROGENASE"/>
    <property type="match status" value="1"/>
</dbReference>
<organism evidence="9 10">
    <name type="scientific">Hymenobacter ginkgonis</name>
    <dbReference type="NCBI Taxonomy" id="2682976"/>
    <lineage>
        <taxon>Bacteria</taxon>
        <taxon>Pseudomonadati</taxon>
        <taxon>Bacteroidota</taxon>
        <taxon>Cytophagia</taxon>
        <taxon>Cytophagales</taxon>
        <taxon>Hymenobacteraceae</taxon>
        <taxon>Hymenobacter</taxon>
    </lineage>
</organism>
<keyword evidence="10" id="KW-1185">Reference proteome</keyword>
<comment type="similarity">
    <text evidence="2">Belongs to the FAD-dependent glycerol-3-phosphate dehydrogenase family.</text>
</comment>
<dbReference type="GO" id="GO:0006071">
    <property type="term" value="P:glycerol metabolic process"/>
    <property type="evidence" value="ECO:0007669"/>
    <property type="project" value="UniProtKB-KW"/>
</dbReference>
<dbReference type="InterPro" id="IPR000447">
    <property type="entry name" value="G3P_DH_FAD-dep"/>
</dbReference>
<evidence type="ECO:0000256" key="1">
    <source>
        <dbReference type="ARBA" id="ARBA00001974"/>
    </source>
</evidence>
<protein>
    <submittedName>
        <fullName evidence="9">FAD-dependent oxidoreductase</fullName>
    </submittedName>
</protein>
<dbReference type="PRINTS" id="PR01001">
    <property type="entry name" value="FADG3PDH"/>
</dbReference>
<dbReference type="InterPro" id="IPR006076">
    <property type="entry name" value="FAD-dep_OxRdtase"/>
</dbReference>
<dbReference type="Gene3D" id="1.10.8.870">
    <property type="entry name" value="Alpha-glycerophosphate oxidase, cap domain"/>
    <property type="match status" value="1"/>
</dbReference>
<reference evidence="9 10" key="1">
    <citation type="submission" date="2019-12" db="EMBL/GenBank/DDBJ databases">
        <title>Hymenobacter sp. HMF4947 Genome sequencing and assembly.</title>
        <authorList>
            <person name="Kang H."/>
            <person name="Cha I."/>
            <person name="Kim H."/>
            <person name="Joh K."/>
        </authorList>
    </citation>
    <scope>NUCLEOTIDE SEQUENCE [LARGE SCALE GENOMIC DNA]</scope>
    <source>
        <strain evidence="9 10">HMF4947</strain>
    </source>
</reference>
<dbReference type="SUPFAM" id="SSF51905">
    <property type="entry name" value="FAD/NAD(P)-binding domain"/>
    <property type="match status" value="1"/>
</dbReference>
<gene>
    <name evidence="9" type="ORF">GO988_15630</name>
</gene>
<keyword evidence="5" id="KW-0274">FAD</keyword>
<accession>A0A7K1THD2</accession>
<dbReference type="Gene3D" id="3.50.50.60">
    <property type="entry name" value="FAD/NAD(P)-binding domain"/>
    <property type="match status" value="1"/>
</dbReference>
<dbReference type="InterPro" id="IPR031656">
    <property type="entry name" value="DAO_C"/>
</dbReference>
<evidence type="ECO:0000313" key="10">
    <source>
        <dbReference type="Proteomes" id="UP000441336"/>
    </source>
</evidence>
<comment type="caution">
    <text evidence="9">The sequence shown here is derived from an EMBL/GenBank/DDBJ whole genome shotgun (WGS) entry which is preliminary data.</text>
</comment>
<dbReference type="GO" id="GO:0046168">
    <property type="term" value="P:glycerol-3-phosphate catabolic process"/>
    <property type="evidence" value="ECO:0007669"/>
    <property type="project" value="TreeGrafter"/>
</dbReference>
<dbReference type="EMBL" id="WQKZ01000003">
    <property type="protein sequence ID" value="MVN77763.1"/>
    <property type="molecule type" value="Genomic_DNA"/>
</dbReference>
<keyword evidence="6" id="KW-0560">Oxidoreductase</keyword>
<dbReference type="Proteomes" id="UP000441336">
    <property type="component" value="Unassembled WGS sequence"/>
</dbReference>
<evidence type="ECO:0000256" key="5">
    <source>
        <dbReference type="ARBA" id="ARBA00022827"/>
    </source>
</evidence>
<name>A0A7K1THD2_9BACT</name>
<dbReference type="Pfam" id="PF16901">
    <property type="entry name" value="DAO_C"/>
    <property type="match status" value="1"/>
</dbReference>
<dbReference type="Pfam" id="PF01266">
    <property type="entry name" value="DAO"/>
    <property type="match status" value="1"/>
</dbReference>
<evidence type="ECO:0000256" key="3">
    <source>
        <dbReference type="ARBA" id="ARBA00022630"/>
    </source>
</evidence>
<evidence type="ECO:0000313" key="9">
    <source>
        <dbReference type="EMBL" id="MVN77763.1"/>
    </source>
</evidence>
<keyword evidence="3" id="KW-0285">Flavoprotein</keyword>
<feature type="domain" description="FAD dependent oxidoreductase" evidence="7">
    <location>
        <begin position="22"/>
        <end position="379"/>
    </location>
</feature>
<feature type="domain" description="Alpha-glycerophosphate oxidase C-terminal" evidence="8">
    <location>
        <begin position="415"/>
        <end position="506"/>
    </location>
</feature>
<dbReference type="PANTHER" id="PTHR11985:SF35">
    <property type="entry name" value="ANAEROBIC GLYCEROL-3-PHOSPHATE DEHYDROGENASE SUBUNIT A"/>
    <property type="match status" value="1"/>
</dbReference>
<keyword evidence="4" id="KW-0319">Glycerol metabolism</keyword>
<evidence type="ECO:0000256" key="4">
    <source>
        <dbReference type="ARBA" id="ARBA00022798"/>
    </source>
</evidence>